<evidence type="ECO:0000313" key="1">
    <source>
        <dbReference type="EMBL" id="SMC63875.1"/>
    </source>
</evidence>
<dbReference type="EMBL" id="FWXJ01000010">
    <property type="protein sequence ID" value="SMC63875.1"/>
    <property type="molecule type" value="Genomic_DNA"/>
</dbReference>
<gene>
    <name evidence="1" type="ORF">SAMN06296008_11075</name>
</gene>
<organism evidence="1 2">
    <name type="scientific">Polynucleobacter kasalickyi</name>
    <dbReference type="NCBI Taxonomy" id="1938817"/>
    <lineage>
        <taxon>Bacteria</taxon>
        <taxon>Pseudomonadati</taxon>
        <taxon>Pseudomonadota</taxon>
        <taxon>Betaproteobacteria</taxon>
        <taxon>Burkholderiales</taxon>
        <taxon>Burkholderiaceae</taxon>
        <taxon>Polynucleobacter</taxon>
    </lineage>
</organism>
<dbReference type="AlphaFoldDB" id="A0A1W2AT62"/>
<sequence>MAQASFHFGRVIHHRYQPNNRFSYRVFYLRIPMRSRKQDPKLLSNVGIGDNKFSIFSFYDKDHGLNNQTSLHWVEQLLSDHQIEKANGEIWLHTFPRFFGYVFNPVSFWFCHDDKNNLVAIVAEVNNTFGDRHAYLLHDHQDNLPWGKTLHTDKLFYVSPFFDVKGRYQFRFMRQELEHQARHVSRIEYFDQEDCVLMTSISGQESPITFASKLNAFFNYPLLTFGVIVKIHFQAIKLLVKGAKFYKKPATTTT</sequence>
<name>A0A1W2AT62_9BURK</name>
<dbReference type="STRING" id="1938817.SAMN06296008_11075"/>
<evidence type="ECO:0000313" key="2">
    <source>
        <dbReference type="Proteomes" id="UP000192708"/>
    </source>
</evidence>
<keyword evidence="2" id="KW-1185">Reference proteome</keyword>
<evidence type="ECO:0008006" key="3">
    <source>
        <dbReference type="Google" id="ProtNLM"/>
    </source>
</evidence>
<dbReference type="InterPro" id="IPR010775">
    <property type="entry name" value="DUF1365"/>
</dbReference>
<dbReference type="Proteomes" id="UP000192708">
    <property type="component" value="Unassembled WGS sequence"/>
</dbReference>
<reference evidence="1 2" key="1">
    <citation type="submission" date="2017-04" db="EMBL/GenBank/DDBJ databases">
        <authorList>
            <person name="Afonso C.L."/>
            <person name="Miller P.J."/>
            <person name="Scott M.A."/>
            <person name="Spackman E."/>
            <person name="Goraichik I."/>
            <person name="Dimitrov K.M."/>
            <person name="Suarez D.L."/>
            <person name="Swayne D.E."/>
        </authorList>
    </citation>
    <scope>NUCLEOTIDE SEQUENCE [LARGE SCALE GENOMIC DNA]</scope>
    <source>
        <strain evidence="1 2">VK13</strain>
    </source>
</reference>
<dbReference type="RefSeq" id="WP_084284020.1">
    <property type="nucleotide sequence ID" value="NZ_FWXJ01000010.1"/>
</dbReference>
<dbReference type="PANTHER" id="PTHR33973">
    <property type="entry name" value="OS07G0153300 PROTEIN"/>
    <property type="match status" value="1"/>
</dbReference>
<accession>A0A1W2AT62</accession>
<dbReference type="OrthoDB" id="9778801at2"/>
<proteinExistence type="predicted"/>
<protein>
    <recommendedName>
        <fullName evidence="3">DUF1365 domain-containing protein</fullName>
    </recommendedName>
</protein>
<dbReference type="Pfam" id="PF07103">
    <property type="entry name" value="DUF1365"/>
    <property type="match status" value="1"/>
</dbReference>
<dbReference type="PANTHER" id="PTHR33973:SF4">
    <property type="entry name" value="OS07G0153300 PROTEIN"/>
    <property type="match status" value="1"/>
</dbReference>